<dbReference type="AlphaFoldDB" id="A0A0A9E9Q9"/>
<proteinExistence type="predicted"/>
<protein>
    <submittedName>
        <fullName evidence="2">Uncharacterized protein</fullName>
    </submittedName>
</protein>
<reference evidence="2" key="2">
    <citation type="journal article" date="2015" name="Data Brief">
        <title>Shoot transcriptome of the giant reed, Arundo donax.</title>
        <authorList>
            <person name="Barrero R.A."/>
            <person name="Guerrero F.D."/>
            <person name="Moolhuijzen P."/>
            <person name="Goolsby J.A."/>
            <person name="Tidwell J."/>
            <person name="Bellgard S.E."/>
            <person name="Bellgard M.I."/>
        </authorList>
    </citation>
    <scope>NUCLEOTIDE SEQUENCE</scope>
    <source>
        <tissue evidence="2">Shoot tissue taken approximately 20 cm above the soil surface</tissue>
    </source>
</reference>
<evidence type="ECO:0000313" key="2">
    <source>
        <dbReference type="EMBL" id="JAD94605.1"/>
    </source>
</evidence>
<feature type="compositionally biased region" description="Basic residues" evidence="1">
    <location>
        <begin position="92"/>
        <end position="102"/>
    </location>
</feature>
<sequence length="137" mass="14644">MWTLGVAEPGEDGCAELVGLGAGVAAAPLVLHRHLQRRPPPEHEPDALTKSRPRLGGERAAAAAAVGGGHGVARVWAFGRGRRLGFWPGRRRVRRRGRRSRGPRVGAGFGRGGRIGGGGWWKRGRGCRRRRGVGLVL</sequence>
<evidence type="ECO:0000256" key="1">
    <source>
        <dbReference type="SAM" id="MobiDB-lite"/>
    </source>
</evidence>
<organism evidence="2">
    <name type="scientific">Arundo donax</name>
    <name type="common">Giant reed</name>
    <name type="synonym">Donax arundinaceus</name>
    <dbReference type="NCBI Taxonomy" id="35708"/>
    <lineage>
        <taxon>Eukaryota</taxon>
        <taxon>Viridiplantae</taxon>
        <taxon>Streptophyta</taxon>
        <taxon>Embryophyta</taxon>
        <taxon>Tracheophyta</taxon>
        <taxon>Spermatophyta</taxon>
        <taxon>Magnoliopsida</taxon>
        <taxon>Liliopsida</taxon>
        <taxon>Poales</taxon>
        <taxon>Poaceae</taxon>
        <taxon>PACMAD clade</taxon>
        <taxon>Arundinoideae</taxon>
        <taxon>Arundineae</taxon>
        <taxon>Arundo</taxon>
    </lineage>
</organism>
<feature type="region of interest" description="Disordered" evidence="1">
    <location>
        <begin position="92"/>
        <end position="111"/>
    </location>
</feature>
<feature type="region of interest" description="Disordered" evidence="1">
    <location>
        <begin position="36"/>
        <end position="56"/>
    </location>
</feature>
<dbReference type="EMBL" id="GBRH01203290">
    <property type="protein sequence ID" value="JAD94605.1"/>
    <property type="molecule type" value="Transcribed_RNA"/>
</dbReference>
<accession>A0A0A9E9Q9</accession>
<name>A0A0A9E9Q9_ARUDO</name>
<feature type="compositionally biased region" description="Basic and acidic residues" evidence="1">
    <location>
        <begin position="39"/>
        <end position="49"/>
    </location>
</feature>
<reference evidence="2" key="1">
    <citation type="submission" date="2014-09" db="EMBL/GenBank/DDBJ databases">
        <authorList>
            <person name="Magalhaes I.L.F."/>
            <person name="Oliveira U."/>
            <person name="Santos F.R."/>
            <person name="Vidigal T.H.D.A."/>
            <person name="Brescovit A.D."/>
            <person name="Santos A.J."/>
        </authorList>
    </citation>
    <scope>NUCLEOTIDE SEQUENCE</scope>
    <source>
        <tissue evidence="2">Shoot tissue taken approximately 20 cm above the soil surface</tissue>
    </source>
</reference>